<evidence type="ECO:0000313" key="2">
    <source>
        <dbReference type="EMBL" id="GJM61692.1"/>
    </source>
</evidence>
<name>A0AAN5AKB6_9BACT</name>
<evidence type="ECO:0000256" key="1">
    <source>
        <dbReference type="SAM" id="Phobius"/>
    </source>
</evidence>
<feature type="transmembrane region" description="Helical" evidence="1">
    <location>
        <begin position="31"/>
        <end position="48"/>
    </location>
</feature>
<dbReference type="EMBL" id="BQKE01000001">
    <property type="protein sequence ID" value="GJM61692.1"/>
    <property type="molecule type" value="Genomic_DNA"/>
</dbReference>
<proteinExistence type="predicted"/>
<accession>A0AAN5AKB6</accession>
<keyword evidence="1" id="KW-0472">Membrane</keyword>
<protein>
    <submittedName>
        <fullName evidence="2">Uncharacterized protein</fullName>
    </submittedName>
</protein>
<keyword evidence="3" id="KW-1185">Reference proteome</keyword>
<reference evidence="2 3" key="1">
    <citation type="submission" date="2021-12" db="EMBL/GenBank/DDBJ databases">
        <title>Genome sequencing of bacteria with rrn-lacking chromosome and rrn-plasmid.</title>
        <authorList>
            <person name="Anda M."/>
            <person name="Iwasaki W."/>
        </authorList>
    </citation>
    <scope>NUCLEOTIDE SEQUENCE [LARGE SCALE GENOMIC DNA]</scope>
    <source>
        <strain evidence="2 3">NBRC 15940</strain>
    </source>
</reference>
<dbReference type="Proteomes" id="UP001310022">
    <property type="component" value="Unassembled WGS sequence"/>
</dbReference>
<gene>
    <name evidence="2" type="ORF">PEDI_22440</name>
</gene>
<comment type="caution">
    <text evidence="2">The sequence shown here is derived from an EMBL/GenBank/DDBJ whole genome shotgun (WGS) entry which is preliminary data.</text>
</comment>
<dbReference type="AlphaFoldDB" id="A0AAN5AKB6"/>
<keyword evidence="1" id="KW-1133">Transmembrane helix</keyword>
<evidence type="ECO:0000313" key="3">
    <source>
        <dbReference type="Proteomes" id="UP001310022"/>
    </source>
</evidence>
<sequence>MFCEKVDDIVLFQKFPILEIRHQHYLFKMKYFYLLGLITFFINPVLHAQKFNVSDVYEVKELYTIQKYRNNPPFGYEESILCPDSLKFIAVFGHFETKASIKPTAIRLITEQGEATPVGWCNDKGDAELSHWGMKKNLIKGQNPVFTISSNDKAIKIQFNDQSYDLPAAKTQIKRESATLDLLVKGVSTQESLENGYALIPAGVKSGKGMGVFKKRYSPQRGKIICLDLNIKTVPEGANLKEFAVFSDSAHQSFALASETWGRISDFGGVIAGDIKLYFIVGEDFTNGALHYRGDKVVDFLLNNI</sequence>
<organism evidence="2 3">
    <name type="scientific">Persicobacter diffluens</name>
    <dbReference type="NCBI Taxonomy" id="981"/>
    <lineage>
        <taxon>Bacteria</taxon>
        <taxon>Pseudomonadati</taxon>
        <taxon>Bacteroidota</taxon>
        <taxon>Cytophagia</taxon>
        <taxon>Cytophagales</taxon>
        <taxon>Persicobacteraceae</taxon>
        <taxon>Persicobacter</taxon>
    </lineage>
</organism>
<keyword evidence="1" id="KW-0812">Transmembrane</keyword>